<feature type="domain" description="Imelysin-like" evidence="4">
    <location>
        <begin position="43"/>
        <end position="298"/>
    </location>
</feature>
<protein>
    <recommendedName>
        <fullName evidence="4">Imelysin-like domain-containing protein</fullName>
    </recommendedName>
</protein>
<accession>A0A6M8SWX0</accession>
<keyword evidence="2 3" id="KW-0732">Signal</keyword>
<name>A0A6M8SWX0_9NEIS</name>
<comment type="subcellular location">
    <subcellularLocation>
        <location evidence="1">Cell envelope</location>
    </subcellularLocation>
</comment>
<feature type="chain" id="PRO_5026754324" description="Imelysin-like domain-containing protein" evidence="3">
    <location>
        <begin position="19"/>
        <end position="322"/>
    </location>
</feature>
<dbReference type="Gene3D" id="1.20.1420.20">
    <property type="entry name" value="M75 peptidase, HXXE motif"/>
    <property type="match status" value="1"/>
</dbReference>
<keyword evidence="6" id="KW-1185">Reference proteome</keyword>
<evidence type="ECO:0000256" key="1">
    <source>
        <dbReference type="ARBA" id="ARBA00004196"/>
    </source>
</evidence>
<dbReference type="KEGG" id="dee:HQN60_14050"/>
<evidence type="ECO:0000313" key="5">
    <source>
        <dbReference type="EMBL" id="QKJ67750.1"/>
    </source>
</evidence>
<gene>
    <name evidence="5" type="ORF">HQN60_14050</name>
</gene>
<evidence type="ECO:0000313" key="6">
    <source>
        <dbReference type="Proteomes" id="UP000504844"/>
    </source>
</evidence>
<evidence type="ECO:0000256" key="3">
    <source>
        <dbReference type="SAM" id="SignalP"/>
    </source>
</evidence>
<dbReference type="InterPro" id="IPR018976">
    <property type="entry name" value="Imelysin-like"/>
</dbReference>
<dbReference type="Proteomes" id="UP000504844">
    <property type="component" value="Chromosome"/>
</dbReference>
<dbReference type="InterPro" id="IPR038352">
    <property type="entry name" value="Imelysin_sf"/>
</dbReference>
<dbReference type="EMBL" id="CP054143">
    <property type="protein sequence ID" value="QKJ67750.1"/>
    <property type="molecule type" value="Genomic_DNA"/>
</dbReference>
<dbReference type="GO" id="GO:0030313">
    <property type="term" value="C:cell envelope"/>
    <property type="evidence" value="ECO:0007669"/>
    <property type="project" value="UniProtKB-SubCell"/>
</dbReference>
<evidence type="ECO:0000259" key="4">
    <source>
        <dbReference type="Pfam" id="PF09375"/>
    </source>
</evidence>
<organism evidence="5 6">
    <name type="scientific">Deefgea piscis</name>
    <dbReference type="NCBI Taxonomy" id="2739061"/>
    <lineage>
        <taxon>Bacteria</taxon>
        <taxon>Pseudomonadati</taxon>
        <taxon>Pseudomonadota</taxon>
        <taxon>Betaproteobacteria</taxon>
        <taxon>Neisseriales</taxon>
        <taxon>Chitinibacteraceae</taxon>
        <taxon>Deefgea</taxon>
    </lineage>
</organism>
<dbReference type="AlphaFoldDB" id="A0A6M8SWX0"/>
<dbReference type="Pfam" id="PF09375">
    <property type="entry name" value="Peptidase_M75"/>
    <property type="match status" value="1"/>
</dbReference>
<dbReference type="RefSeq" id="WP_173534251.1">
    <property type="nucleotide sequence ID" value="NZ_CP054143.1"/>
</dbReference>
<reference evidence="5 6" key="1">
    <citation type="submission" date="2020-05" db="EMBL/GenBank/DDBJ databases">
        <title>Complete genome sequence of Deefgea sp. D17.</title>
        <authorList>
            <person name="Bae J.-W."/>
            <person name="Han J.E."/>
        </authorList>
    </citation>
    <scope>NUCLEOTIDE SEQUENCE [LARGE SCALE GENOMIC DNA]</scope>
    <source>
        <strain evidence="5 6">D17</strain>
    </source>
</reference>
<feature type="signal peptide" evidence="3">
    <location>
        <begin position="1"/>
        <end position="18"/>
    </location>
</feature>
<sequence length="322" mass="35386">MKKYALLVMSAWIGSALATNTPTPNKVSTPELTLSIMNQVIAPQVQALQTAANELNQNTAALCQQPSEANLQQAQQAYLRTFSAWQQIGIAPIGPSKQQPTSRLFEIPAQSTTELARQSLTMPTQPMSDGEAHYYGQQLADGYLGLPVIAAVLFNDTPPLTLLQQDSLCAYVNWQAKTISRQVTILKYEWQGLIRGAAYDISYPGQLMTEYLKALEAGSQRLASFKPQDSAKPHITQEINANIAGLSTLITGAKGIGLDDYLLSRQHQKQWKKTQQQLSKLQQAGQQLAQHNSERNAKQVSVAAQLLNDTLRTDVATALRRN</sequence>
<proteinExistence type="predicted"/>
<evidence type="ECO:0000256" key="2">
    <source>
        <dbReference type="ARBA" id="ARBA00022729"/>
    </source>
</evidence>